<feature type="chain" id="PRO_5035172907" description="Secreted protein" evidence="1">
    <location>
        <begin position="19"/>
        <end position="123"/>
    </location>
</feature>
<sequence>MPSAGVLLAIVLAAAVAATPAPVKTTLCHRYVFLPAIASTFFSKSQIDLGAVGHVNFSSESDMTNSLLTSLASSCSRPYIGSTFCSCSTLSERGMHASQEELKQYVLLHLFDLCLSSSNPVAA</sequence>
<proteinExistence type="predicted"/>
<reference evidence="2" key="2">
    <citation type="submission" date="2021-02" db="EMBL/GenBank/DDBJ databases">
        <authorList>
            <person name="Kimball J.A."/>
            <person name="Haas M.W."/>
            <person name="Macchietto M."/>
            <person name="Kono T."/>
            <person name="Duquette J."/>
            <person name="Shao M."/>
        </authorList>
    </citation>
    <scope>NUCLEOTIDE SEQUENCE</scope>
    <source>
        <tissue evidence="2">Fresh leaf tissue</tissue>
    </source>
</reference>
<feature type="signal peptide" evidence="1">
    <location>
        <begin position="1"/>
        <end position="18"/>
    </location>
</feature>
<evidence type="ECO:0000313" key="2">
    <source>
        <dbReference type="EMBL" id="KAG8049191.1"/>
    </source>
</evidence>
<dbReference type="EMBL" id="JAAALK010000289">
    <property type="protein sequence ID" value="KAG8049191.1"/>
    <property type="molecule type" value="Genomic_DNA"/>
</dbReference>
<name>A0A8J5S3Q6_ZIZPA</name>
<dbReference type="AlphaFoldDB" id="A0A8J5S3Q6"/>
<keyword evidence="3" id="KW-1185">Reference proteome</keyword>
<keyword evidence="1" id="KW-0732">Signal</keyword>
<gene>
    <name evidence="2" type="ORF">GUJ93_ZPchr0009g1570</name>
</gene>
<evidence type="ECO:0000313" key="3">
    <source>
        <dbReference type="Proteomes" id="UP000729402"/>
    </source>
</evidence>
<comment type="caution">
    <text evidence="2">The sequence shown here is derived from an EMBL/GenBank/DDBJ whole genome shotgun (WGS) entry which is preliminary data.</text>
</comment>
<organism evidence="2 3">
    <name type="scientific">Zizania palustris</name>
    <name type="common">Northern wild rice</name>
    <dbReference type="NCBI Taxonomy" id="103762"/>
    <lineage>
        <taxon>Eukaryota</taxon>
        <taxon>Viridiplantae</taxon>
        <taxon>Streptophyta</taxon>
        <taxon>Embryophyta</taxon>
        <taxon>Tracheophyta</taxon>
        <taxon>Spermatophyta</taxon>
        <taxon>Magnoliopsida</taxon>
        <taxon>Liliopsida</taxon>
        <taxon>Poales</taxon>
        <taxon>Poaceae</taxon>
        <taxon>BOP clade</taxon>
        <taxon>Oryzoideae</taxon>
        <taxon>Oryzeae</taxon>
        <taxon>Zizaniinae</taxon>
        <taxon>Zizania</taxon>
    </lineage>
</organism>
<reference evidence="2" key="1">
    <citation type="journal article" date="2021" name="bioRxiv">
        <title>Whole Genome Assembly and Annotation of Northern Wild Rice, Zizania palustris L., Supports a Whole Genome Duplication in the Zizania Genus.</title>
        <authorList>
            <person name="Haas M."/>
            <person name="Kono T."/>
            <person name="Macchietto M."/>
            <person name="Millas R."/>
            <person name="McGilp L."/>
            <person name="Shao M."/>
            <person name="Duquette J."/>
            <person name="Hirsch C.N."/>
            <person name="Kimball J."/>
        </authorList>
    </citation>
    <scope>NUCLEOTIDE SEQUENCE</scope>
    <source>
        <tissue evidence="2">Fresh leaf tissue</tissue>
    </source>
</reference>
<accession>A0A8J5S3Q6</accession>
<dbReference type="Proteomes" id="UP000729402">
    <property type="component" value="Unassembled WGS sequence"/>
</dbReference>
<protein>
    <recommendedName>
        <fullName evidence="4">Secreted protein</fullName>
    </recommendedName>
</protein>
<evidence type="ECO:0008006" key="4">
    <source>
        <dbReference type="Google" id="ProtNLM"/>
    </source>
</evidence>
<evidence type="ECO:0000256" key="1">
    <source>
        <dbReference type="SAM" id="SignalP"/>
    </source>
</evidence>